<dbReference type="OrthoDB" id="547680at2"/>
<evidence type="ECO:0000256" key="1">
    <source>
        <dbReference type="SAM" id="SignalP"/>
    </source>
</evidence>
<protein>
    <submittedName>
        <fullName evidence="2">Uncharacterized protein</fullName>
    </submittedName>
</protein>
<feature type="chain" id="PRO_5003878226" evidence="1">
    <location>
        <begin position="23"/>
        <end position="287"/>
    </location>
</feature>
<gene>
    <name evidence="2" type="ordered locus">M5M_12220</name>
</gene>
<dbReference type="KEGG" id="saga:M5M_12220"/>
<feature type="signal peptide" evidence="1">
    <location>
        <begin position="1"/>
        <end position="22"/>
    </location>
</feature>
<dbReference type="HOGENOM" id="CLU_066015_1_0_6"/>
<keyword evidence="3" id="KW-1185">Reference proteome</keyword>
<name>K4KKB9_SIMAS</name>
<organism evidence="2 3">
    <name type="scientific">Simiduia agarivorans (strain DSM 21679 / JCM 13881 / BCRC 17597 / SA1)</name>
    <dbReference type="NCBI Taxonomy" id="1117647"/>
    <lineage>
        <taxon>Bacteria</taxon>
        <taxon>Pseudomonadati</taxon>
        <taxon>Pseudomonadota</taxon>
        <taxon>Gammaproteobacteria</taxon>
        <taxon>Cellvibrionales</taxon>
        <taxon>Cellvibrionaceae</taxon>
        <taxon>Simiduia</taxon>
    </lineage>
</organism>
<dbReference type="STRING" id="1117647.M5M_12220"/>
<sequence length="287" mass="32775">MGTVRIVCFVFWLVLPATVALAGTDSCRQLVYPKSSDHWRAAYPVELLRSALANSPRCYQIRASEHEAPKARNFLRLRNRLGLDVVWSMTTREREQSHRPIRIPLNKGLMGNRVALVRADQTDLLAGVKNLEQLRQFSAGQMYVWSDTEVLVANQLTVVPGSGYAALFRMLVAGRFDYFPRSVTEVLQELEHQPQLALDPHLIIRYPAAMYFFVHPDDVELAGDIEAGLRRMIAEGDFDDLFQHYFGDLISQLKLPERRVIALKNPLLPEATPLCEKDLWWVDMCPK</sequence>
<dbReference type="eggNOG" id="COG4623">
    <property type="taxonomic scope" value="Bacteria"/>
</dbReference>
<evidence type="ECO:0000313" key="2">
    <source>
        <dbReference type="EMBL" id="AFU99604.1"/>
    </source>
</evidence>
<dbReference type="Proteomes" id="UP000000466">
    <property type="component" value="Chromosome"/>
</dbReference>
<proteinExistence type="predicted"/>
<evidence type="ECO:0000313" key="3">
    <source>
        <dbReference type="Proteomes" id="UP000000466"/>
    </source>
</evidence>
<accession>K4KKB9</accession>
<dbReference type="Gene3D" id="3.40.190.10">
    <property type="entry name" value="Periplasmic binding protein-like II"/>
    <property type="match status" value="2"/>
</dbReference>
<dbReference type="SUPFAM" id="SSF53850">
    <property type="entry name" value="Periplasmic binding protein-like II"/>
    <property type="match status" value="1"/>
</dbReference>
<keyword evidence="1" id="KW-0732">Signal</keyword>
<dbReference type="AlphaFoldDB" id="K4KKB9"/>
<reference evidence="2 3" key="1">
    <citation type="journal article" date="2013" name="Genome Announc.">
        <title>Complete genome sequence of Simiduia agarivorans SA1(T), a marine bacterium able to degrade a variety of polysaccharides.</title>
        <authorList>
            <person name="Lin S.Y."/>
            <person name="Shieh W.Y."/>
            <person name="Chen J.S."/>
            <person name="Tang S.L."/>
        </authorList>
    </citation>
    <scope>NUCLEOTIDE SEQUENCE [LARGE SCALE GENOMIC DNA]</scope>
    <source>
        <strain evidence="3">DSM 21679 / JCM 13881 / BCRC 17597 / SA1</strain>
    </source>
</reference>
<dbReference type="RefSeq" id="WP_015047768.1">
    <property type="nucleotide sequence ID" value="NC_018868.3"/>
</dbReference>
<dbReference type="EMBL" id="CP003746">
    <property type="protein sequence ID" value="AFU99604.1"/>
    <property type="molecule type" value="Genomic_DNA"/>
</dbReference>